<evidence type="ECO:0000256" key="5">
    <source>
        <dbReference type="ARBA" id="ARBA00022722"/>
    </source>
</evidence>
<evidence type="ECO:0000256" key="10">
    <source>
        <dbReference type="SAM" id="MobiDB-lite"/>
    </source>
</evidence>
<feature type="compositionally biased region" description="Basic and acidic residues" evidence="10">
    <location>
        <begin position="202"/>
        <end position="225"/>
    </location>
</feature>
<dbReference type="GO" id="GO:0000287">
    <property type="term" value="F:magnesium ion binding"/>
    <property type="evidence" value="ECO:0007669"/>
    <property type="project" value="InterPro"/>
</dbReference>
<evidence type="ECO:0000256" key="4">
    <source>
        <dbReference type="ARBA" id="ARBA00012180"/>
    </source>
</evidence>
<dbReference type="PROSITE" id="PS50879">
    <property type="entry name" value="RNASE_H_1"/>
    <property type="match status" value="1"/>
</dbReference>
<dbReference type="Pfam" id="PF00075">
    <property type="entry name" value="RNase_H"/>
    <property type="match status" value="1"/>
</dbReference>
<dbReference type="InterPro" id="IPR017067">
    <property type="entry name" value="RNase_H1_euk"/>
</dbReference>
<evidence type="ECO:0000256" key="3">
    <source>
        <dbReference type="ARBA" id="ARBA00005300"/>
    </source>
</evidence>
<dbReference type="PIRSF" id="PIRSF036852">
    <property type="entry name" value="Ribonuclease_H1_euk"/>
    <property type="match status" value="1"/>
</dbReference>
<organism evidence="12 13">
    <name type="scientific">Porphyridium purpureum</name>
    <name type="common">Red alga</name>
    <name type="synonym">Porphyridium cruentum</name>
    <dbReference type="NCBI Taxonomy" id="35688"/>
    <lineage>
        <taxon>Eukaryota</taxon>
        <taxon>Rhodophyta</taxon>
        <taxon>Bangiophyceae</taxon>
        <taxon>Porphyridiales</taxon>
        <taxon>Porphyridiaceae</taxon>
        <taxon>Porphyridium</taxon>
    </lineage>
</organism>
<dbReference type="InterPro" id="IPR002156">
    <property type="entry name" value="RNaseH_domain"/>
</dbReference>
<evidence type="ECO:0000256" key="1">
    <source>
        <dbReference type="ARBA" id="ARBA00000077"/>
    </source>
</evidence>
<dbReference type="InterPro" id="IPR036397">
    <property type="entry name" value="RNaseH_sf"/>
</dbReference>
<feature type="domain" description="RNase H type-1" evidence="11">
    <location>
        <begin position="60"/>
        <end position="222"/>
    </location>
</feature>
<feature type="compositionally biased region" description="Basic residues" evidence="10">
    <location>
        <begin position="226"/>
        <end position="249"/>
    </location>
</feature>
<dbReference type="SUPFAM" id="SSF55658">
    <property type="entry name" value="L9 N-domain-like"/>
    <property type="match status" value="1"/>
</dbReference>
<reference evidence="13" key="1">
    <citation type="journal article" date="2019" name="Nat. Commun.">
        <title>Expansion of phycobilisome linker gene families in mesophilic red algae.</title>
        <authorList>
            <person name="Lee J."/>
            <person name="Kim D."/>
            <person name="Bhattacharya D."/>
            <person name="Yoon H.S."/>
        </authorList>
    </citation>
    <scope>NUCLEOTIDE SEQUENCE [LARGE SCALE GENOMIC DNA]</scope>
    <source>
        <strain evidence="13">CCMP 1328</strain>
    </source>
</reference>
<evidence type="ECO:0000256" key="8">
    <source>
        <dbReference type="ARBA" id="ARBA00022801"/>
    </source>
</evidence>
<dbReference type="GO" id="GO:0003676">
    <property type="term" value="F:nucleic acid binding"/>
    <property type="evidence" value="ECO:0007669"/>
    <property type="project" value="InterPro"/>
</dbReference>
<evidence type="ECO:0000259" key="11">
    <source>
        <dbReference type="PROSITE" id="PS50879"/>
    </source>
</evidence>
<proteinExistence type="inferred from homology"/>
<dbReference type="InterPro" id="IPR037056">
    <property type="entry name" value="RNase_H1_N_sf"/>
</dbReference>
<dbReference type="CDD" id="cd09280">
    <property type="entry name" value="RNase_HI_eukaryote_like"/>
    <property type="match status" value="1"/>
</dbReference>
<dbReference type="GO" id="GO:0004523">
    <property type="term" value="F:RNA-DNA hybrid ribonuclease activity"/>
    <property type="evidence" value="ECO:0007669"/>
    <property type="project" value="UniProtKB-EC"/>
</dbReference>
<dbReference type="EMBL" id="VRMN01000001">
    <property type="protein sequence ID" value="KAA8498625.1"/>
    <property type="molecule type" value="Genomic_DNA"/>
</dbReference>
<dbReference type="GO" id="GO:0043137">
    <property type="term" value="P:DNA replication, removal of RNA primer"/>
    <property type="evidence" value="ECO:0007669"/>
    <property type="project" value="TreeGrafter"/>
</dbReference>
<dbReference type="SUPFAM" id="SSF53098">
    <property type="entry name" value="Ribonuclease H-like"/>
    <property type="match status" value="1"/>
</dbReference>
<dbReference type="InterPro" id="IPR050092">
    <property type="entry name" value="RNase_H"/>
</dbReference>
<evidence type="ECO:0000313" key="12">
    <source>
        <dbReference type="EMBL" id="KAA8498625.1"/>
    </source>
</evidence>
<keyword evidence="6" id="KW-0479">Metal-binding</keyword>
<dbReference type="Proteomes" id="UP000324585">
    <property type="component" value="Unassembled WGS sequence"/>
</dbReference>
<evidence type="ECO:0000256" key="2">
    <source>
        <dbReference type="ARBA" id="ARBA00001946"/>
    </source>
</evidence>
<dbReference type="InterPro" id="IPR009027">
    <property type="entry name" value="Ribosomal_bL9/RNase_H1_N"/>
</dbReference>
<gene>
    <name evidence="12" type="ORF">FVE85_6210</name>
</gene>
<evidence type="ECO:0000256" key="6">
    <source>
        <dbReference type="ARBA" id="ARBA00022723"/>
    </source>
</evidence>
<dbReference type="PANTHER" id="PTHR10642:SF26">
    <property type="entry name" value="RIBONUCLEASE H1"/>
    <property type="match status" value="1"/>
</dbReference>
<keyword evidence="8" id="KW-0378">Hydrolase</keyword>
<dbReference type="PANTHER" id="PTHR10642">
    <property type="entry name" value="RIBONUCLEASE H1"/>
    <property type="match status" value="1"/>
</dbReference>
<evidence type="ECO:0000256" key="9">
    <source>
        <dbReference type="ARBA" id="ARBA00022842"/>
    </source>
</evidence>
<feature type="region of interest" description="Disordered" evidence="10">
    <location>
        <begin position="202"/>
        <end position="249"/>
    </location>
</feature>
<dbReference type="Gene3D" id="3.30.420.10">
    <property type="entry name" value="Ribonuclease H-like superfamily/Ribonuclease H"/>
    <property type="match status" value="1"/>
</dbReference>
<evidence type="ECO:0000313" key="13">
    <source>
        <dbReference type="Proteomes" id="UP000324585"/>
    </source>
</evidence>
<name>A0A5J4Z5L6_PORPP</name>
<dbReference type="EC" id="3.1.26.4" evidence="4"/>
<dbReference type="OrthoDB" id="407198at2759"/>
<comment type="catalytic activity">
    <reaction evidence="1">
        <text>Endonucleolytic cleavage to 5'-phosphomonoester.</text>
        <dbReference type="EC" id="3.1.26.4"/>
    </reaction>
</comment>
<dbReference type="InterPro" id="IPR012337">
    <property type="entry name" value="RNaseH-like_sf"/>
</dbReference>
<comment type="similarity">
    <text evidence="3">Belongs to the RNase H family.</text>
</comment>
<dbReference type="Gene3D" id="3.40.970.10">
    <property type="entry name" value="Ribonuclease H1, N-terminal domain"/>
    <property type="match status" value="1"/>
</dbReference>
<accession>A0A5J4Z5L6</accession>
<keyword evidence="7" id="KW-0255">Endonuclease</keyword>
<keyword evidence="13" id="KW-1185">Reference proteome</keyword>
<keyword evidence="5" id="KW-0540">Nuclease</keyword>
<keyword evidence="9" id="KW-0460">Magnesium</keyword>
<dbReference type="InterPro" id="IPR011320">
    <property type="entry name" value="RNase_H1_N"/>
</dbReference>
<comment type="caution">
    <text evidence="12">The sequence shown here is derived from an EMBL/GenBank/DDBJ whole genome shotgun (WGS) entry which is preliminary data.</text>
</comment>
<sequence length="249" mass="27972">MGAGSDTFYGIRHGADGFCGVVGTLAEVDRYTKAVRGVSWKKFSTYQEARAFVFGENPGQHAPRSVYTDGACANNGKRAAYGGYGVYFGKDDPRNLTEPLDPDCKQTNNRAELQALVAALQILLREAEQAPEAVLFRPAALKTDSKYCMRGINEWIAGWKQNGWKTKHAGDVKNRDLWEQFDTLLAQVRLFHPIHVEWVKAHRKNSEHGNVEADRLASNGKERSLRKQITKGGHRKGSRTLKRQVSRRR</sequence>
<dbReference type="AlphaFoldDB" id="A0A5J4Z5L6"/>
<evidence type="ECO:0000256" key="7">
    <source>
        <dbReference type="ARBA" id="ARBA00022759"/>
    </source>
</evidence>
<dbReference type="Pfam" id="PF01693">
    <property type="entry name" value="Cauli_VI"/>
    <property type="match status" value="1"/>
</dbReference>
<comment type="cofactor">
    <cofactor evidence="2">
        <name>Mg(2+)</name>
        <dbReference type="ChEBI" id="CHEBI:18420"/>
    </cofactor>
</comment>
<protein>
    <recommendedName>
        <fullName evidence="4">ribonuclease H</fullName>
        <ecNumber evidence="4">3.1.26.4</ecNumber>
    </recommendedName>
</protein>